<dbReference type="InterPro" id="IPR050109">
    <property type="entry name" value="HTH-type_TetR-like_transc_reg"/>
</dbReference>
<dbReference type="Proteomes" id="UP001259803">
    <property type="component" value="Unassembled WGS sequence"/>
</dbReference>
<keyword evidence="8" id="KW-1185">Reference proteome</keyword>
<feature type="domain" description="HTH tetR-type" evidence="6">
    <location>
        <begin position="23"/>
        <end position="83"/>
    </location>
</feature>
<evidence type="ECO:0000256" key="1">
    <source>
        <dbReference type="ARBA" id="ARBA00023015"/>
    </source>
</evidence>
<keyword evidence="2 4" id="KW-0238">DNA-binding</keyword>
<dbReference type="SUPFAM" id="SSF46689">
    <property type="entry name" value="Homeodomain-like"/>
    <property type="match status" value="1"/>
</dbReference>
<comment type="caution">
    <text evidence="7">The sequence shown here is derived from an EMBL/GenBank/DDBJ whole genome shotgun (WGS) entry which is preliminary data.</text>
</comment>
<dbReference type="PANTHER" id="PTHR30055:SF234">
    <property type="entry name" value="HTH-TYPE TRANSCRIPTIONAL REGULATOR BETI"/>
    <property type="match status" value="1"/>
</dbReference>
<feature type="DNA-binding region" description="H-T-H motif" evidence="4">
    <location>
        <begin position="46"/>
        <end position="65"/>
    </location>
</feature>
<keyword evidence="1" id="KW-0805">Transcription regulation</keyword>
<evidence type="ECO:0000256" key="5">
    <source>
        <dbReference type="SAM" id="MobiDB-lite"/>
    </source>
</evidence>
<dbReference type="Pfam" id="PF00440">
    <property type="entry name" value="TetR_N"/>
    <property type="match status" value="1"/>
</dbReference>
<accession>A0ABU2ZKB3</accession>
<protein>
    <submittedName>
        <fullName evidence="7">TetR/AcrR family transcriptional regulator</fullName>
    </submittedName>
</protein>
<name>A0ABU2ZKB3_9SPHN</name>
<evidence type="ECO:0000313" key="7">
    <source>
        <dbReference type="EMBL" id="MDT0576014.1"/>
    </source>
</evidence>
<evidence type="ECO:0000313" key="8">
    <source>
        <dbReference type="Proteomes" id="UP001259803"/>
    </source>
</evidence>
<feature type="region of interest" description="Disordered" evidence="5">
    <location>
        <begin position="1"/>
        <end position="22"/>
    </location>
</feature>
<reference evidence="7 8" key="1">
    <citation type="submission" date="2023-09" db="EMBL/GenBank/DDBJ databases">
        <authorList>
            <person name="Rey-Velasco X."/>
        </authorList>
    </citation>
    <scope>NUCLEOTIDE SEQUENCE [LARGE SCALE GENOMIC DNA]</scope>
    <source>
        <strain evidence="7 8">F390</strain>
    </source>
</reference>
<evidence type="ECO:0000256" key="3">
    <source>
        <dbReference type="ARBA" id="ARBA00023163"/>
    </source>
</evidence>
<evidence type="ECO:0000259" key="6">
    <source>
        <dbReference type="PROSITE" id="PS50977"/>
    </source>
</evidence>
<proteinExistence type="predicted"/>
<organism evidence="7 8">
    <name type="scientific">Croceicoccus esteveae</name>
    <dbReference type="NCBI Taxonomy" id="3075597"/>
    <lineage>
        <taxon>Bacteria</taxon>
        <taxon>Pseudomonadati</taxon>
        <taxon>Pseudomonadota</taxon>
        <taxon>Alphaproteobacteria</taxon>
        <taxon>Sphingomonadales</taxon>
        <taxon>Erythrobacteraceae</taxon>
        <taxon>Croceicoccus</taxon>
    </lineage>
</organism>
<sequence>MQLASSPADADGPAIGKREQGVADRRRRLIKAATELLTEREDGSFSMPELARRAQVSLATPYNLFGSKAAVLAQVFERLAHGFNRDPAWMSGLGAADRILGVIDRLTLAYEQQGRLFRSLWRALYGLDLAEQGDLNLSLSNEIVRPLVNGLATDRLLIENVPAHVLELTLARIFEANFEQWAAQDWTASQLRDHLQAGFALVFIGLVGPADKARLNDAMQDAAQRLPVAPTARDVTNP</sequence>
<dbReference type="InterPro" id="IPR009057">
    <property type="entry name" value="Homeodomain-like_sf"/>
</dbReference>
<dbReference type="PANTHER" id="PTHR30055">
    <property type="entry name" value="HTH-TYPE TRANSCRIPTIONAL REGULATOR RUTR"/>
    <property type="match status" value="1"/>
</dbReference>
<evidence type="ECO:0000256" key="2">
    <source>
        <dbReference type="ARBA" id="ARBA00023125"/>
    </source>
</evidence>
<dbReference type="InterPro" id="IPR001647">
    <property type="entry name" value="HTH_TetR"/>
</dbReference>
<keyword evidence="3" id="KW-0804">Transcription</keyword>
<dbReference type="EMBL" id="JAVRHS010000004">
    <property type="protein sequence ID" value="MDT0576014.1"/>
    <property type="molecule type" value="Genomic_DNA"/>
</dbReference>
<dbReference type="RefSeq" id="WP_311340590.1">
    <property type="nucleotide sequence ID" value="NZ_JAVRHS010000004.1"/>
</dbReference>
<gene>
    <name evidence="7" type="ORF">RM533_07420</name>
</gene>
<dbReference type="PROSITE" id="PS50977">
    <property type="entry name" value="HTH_TETR_2"/>
    <property type="match status" value="1"/>
</dbReference>
<dbReference type="Gene3D" id="1.10.357.10">
    <property type="entry name" value="Tetracycline Repressor, domain 2"/>
    <property type="match status" value="1"/>
</dbReference>
<evidence type="ECO:0000256" key="4">
    <source>
        <dbReference type="PROSITE-ProRule" id="PRU00335"/>
    </source>
</evidence>